<comment type="caution">
    <text evidence="1">The sequence shown here is derived from an EMBL/GenBank/DDBJ whole genome shotgun (WGS) entry which is preliminary data.</text>
</comment>
<dbReference type="EMBL" id="BGZK01000215">
    <property type="protein sequence ID" value="GBP29029.1"/>
    <property type="molecule type" value="Genomic_DNA"/>
</dbReference>
<keyword evidence="2" id="KW-1185">Reference proteome</keyword>
<reference evidence="1 2" key="1">
    <citation type="journal article" date="2019" name="Commun. Biol.">
        <title>The bagworm genome reveals a unique fibroin gene that provides high tensile strength.</title>
        <authorList>
            <person name="Kono N."/>
            <person name="Nakamura H."/>
            <person name="Ohtoshi R."/>
            <person name="Tomita M."/>
            <person name="Numata K."/>
            <person name="Arakawa K."/>
        </authorList>
    </citation>
    <scope>NUCLEOTIDE SEQUENCE [LARGE SCALE GENOMIC DNA]</scope>
</reference>
<proteinExistence type="predicted"/>
<sequence>MFTPCVRRGALERFRRKQFPRSRDESVSHLSVIPYGRCHLTGDTCRYIEAPSWRRLGVHGCAPAADYVTLLPFPVLRNASINALDGYLLLSLVFWYGTLKKSIKTTEAHKDGRIAVWCARAARRGNSSMLRRRLK</sequence>
<gene>
    <name evidence="1" type="ORF">EVAR_10844_1</name>
</gene>
<evidence type="ECO:0000313" key="2">
    <source>
        <dbReference type="Proteomes" id="UP000299102"/>
    </source>
</evidence>
<protein>
    <submittedName>
        <fullName evidence="1">Uncharacterized protein</fullName>
    </submittedName>
</protein>
<accession>A0A4C1URT0</accession>
<evidence type="ECO:0000313" key="1">
    <source>
        <dbReference type="EMBL" id="GBP29029.1"/>
    </source>
</evidence>
<name>A0A4C1URT0_EUMVA</name>
<dbReference type="AlphaFoldDB" id="A0A4C1URT0"/>
<organism evidence="1 2">
    <name type="scientific">Eumeta variegata</name>
    <name type="common">Bagworm moth</name>
    <name type="synonym">Eumeta japonica</name>
    <dbReference type="NCBI Taxonomy" id="151549"/>
    <lineage>
        <taxon>Eukaryota</taxon>
        <taxon>Metazoa</taxon>
        <taxon>Ecdysozoa</taxon>
        <taxon>Arthropoda</taxon>
        <taxon>Hexapoda</taxon>
        <taxon>Insecta</taxon>
        <taxon>Pterygota</taxon>
        <taxon>Neoptera</taxon>
        <taxon>Endopterygota</taxon>
        <taxon>Lepidoptera</taxon>
        <taxon>Glossata</taxon>
        <taxon>Ditrysia</taxon>
        <taxon>Tineoidea</taxon>
        <taxon>Psychidae</taxon>
        <taxon>Oiketicinae</taxon>
        <taxon>Eumeta</taxon>
    </lineage>
</organism>
<dbReference type="Proteomes" id="UP000299102">
    <property type="component" value="Unassembled WGS sequence"/>
</dbReference>